<evidence type="ECO:0000256" key="1">
    <source>
        <dbReference type="SAM" id="MobiDB-lite"/>
    </source>
</evidence>
<proteinExistence type="predicted"/>
<gene>
    <name evidence="2" type="ORF">NDU88_009551</name>
</gene>
<dbReference type="EMBL" id="JANPWB010000012">
    <property type="protein sequence ID" value="KAJ1121443.1"/>
    <property type="molecule type" value="Genomic_DNA"/>
</dbReference>
<protein>
    <submittedName>
        <fullName evidence="2">Uncharacterized protein</fullName>
    </submittedName>
</protein>
<name>A0AAV7P4A6_PLEWA</name>
<evidence type="ECO:0000313" key="3">
    <source>
        <dbReference type="Proteomes" id="UP001066276"/>
    </source>
</evidence>
<feature type="region of interest" description="Disordered" evidence="1">
    <location>
        <begin position="1"/>
        <end position="90"/>
    </location>
</feature>
<accession>A0AAV7P4A6</accession>
<sequence>MKAGPERATILASEKRTARNGGVSSSAGGPQKKTTRRRRVGLQNKHLGIPGGVTRTYQPRFRRSVAPSARKPEGEEELDYQANILASQEA</sequence>
<comment type="caution">
    <text evidence="2">The sequence shown here is derived from an EMBL/GenBank/DDBJ whole genome shotgun (WGS) entry which is preliminary data.</text>
</comment>
<dbReference type="Proteomes" id="UP001066276">
    <property type="component" value="Chromosome 8"/>
</dbReference>
<evidence type="ECO:0000313" key="2">
    <source>
        <dbReference type="EMBL" id="KAJ1121443.1"/>
    </source>
</evidence>
<keyword evidence="3" id="KW-1185">Reference proteome</keyword>
<dbReference type="AlphaFoldDB" id="A0AAV7P4A6"/>
<reference evidence="2" key="1">
    <citation type="journal article" date="2022" name="bioRxiv">
        <title>Sequencing and chromosome-scale assembly of the giantPleurodeles waltlgenome.</title>
        <authorList>
            <person name="Brown T."/>
            <person name="Elewa A."/>
            <person name="Iarovenko S."/>
            <person name="Subramanian E."/>
            <person name="Araus A.J."/>
            <person name="Petzold A."/>
            <person name="Susuki M."/>
            <person name="Suzuki K.-i.T."/>
            <person name="Hayashi T."/>
            <person name="Toyoda A."/>
            <person name="Oliveira C."/>
            <person name="Osipova E."/>
            <person name="Leigh N.D."/>
            <person name="Simon A."/>
            <person name="Yun M.H."/>
        </authorList>
    </citation>
    <scope>NUCLEOTIDE SEQUENCE</scope>
    <source>
        <strain evidence="2">20211129_DDA</strain>
        <tissue evidence="2">Liver</tissue>
    </source>
</reference>
<organism evidence="2 3">
    <name type="scientific">Pleurodeles waltl</name>
    <name type="common">Iberian ribbed newt</name>
    <dbReference type="NCBI Taxonomy" id="8319"/>
    <lineage>
        <taxon>Eukaryota</taxon>
        <taxon>Metazoa</taxon>
        <taxon>Chordata</taxon>
        <taxon>Craniata</taxon>
        <taxon>Vertebrata</taxon>
        <taxon>Euteleostomi</taxon>
        <taxon>Amphibia</taxon>
        <taxon>Batrachia</taxon>
        <taxon>Caudata</taxon>
        <taxon>Salamandroidea</taxon>
        <taxon>Salamandridae</taxon>
        <taxon>Pleurodelinae</taxon>
        <taxon>Pleurodeles</taxon>
    </lineage>
</organism>